<gene>
    <name evidence="8" type="ORF">MGU_01417</name>
</gene>
<dbReference type="GO" id="GO:0071944">
    <property type="term" value="C:cell periphery"/>
    <property type="evidence" value="ECO:0007669"/>
    <property type="project" value="UniProtKB-ARBA"/>
</dbReference>
<keyword evidence="4 6" id="KW-0472">Membrane</keyword>
<accession>A0A0B4HGR9</accession>
<evidence type="ECO:0000256" key="3">
    <source>
        <dbReference type="ARBA" id="ARBA00022989"/>
    </source>
</evidence>
<feature type="compositionally biased region" description="Low complexity" evidence="5">
    <location>
        <begin position="269"/>
        <end position="284"/>
    </location>
</feature>
<evidence type="ECO:0000313" key="9">
    <source>
        <dbReference type="Proteomes" id="UP000031192"/>
    </source>
</evidence>
<dbReference type="EMBL" id="AZNH01000003">
    <property type="protein sequence ID" value="KID91447.1"/>
    <property type="molecule type" value="Genomic_DNA"/>
</dbReference>
<feature type="region of interest" description="Disordered" evidence="5">
    <location>
        <begin position="312"/>
        <end position="342"/>
    </location>
</feature>
<feature type="signal peptide" evidence="7">
    <location>
        <begin position="1"/>
        <end position="18"/>
    </location>
</feature>
<name>A0A0B4HGR9_METGA</name>
<dbReference type="GO" id="GO:0016020">
    <property type="term" value="C:membrane"/>
    <property type="evidence" value="ECO:0007669"/>
    <property type="project" value="UniProtKB-SubCell"/>
</dbReference>
<sequence>MSAFRICAIAAVVAGVSANLVPTSHAPVQKQQVTPFGGGPAVTTAAAAYSGLLHRRADDTCGYIDGTEAAWCNNPYECFYNDTASAAGCCTASTSCYIPTACLPSTSPAPNNTGATKHCSYSASPSCLSLIYSNGPCLGCTWFICDSAGGRMAILTTRTKGMSTTTPPTTPPPNPTSPSPSPTPPPSPPAPTGAIVGGVVGGIAACALLGNLFYFLKRRRKPEGSGSEQELTPEAQGGSNDTSQDFESSRAKSVTANLSTGPNSPSPPSQYQQSFARASWSASPAPAPAPVYPSSYLNTQILPQQHFQGLQNWYPAAPQEMANTQPERPVQEMSEMSGSPRT</sequence>
<keyword evidence="2 6" id="KW-0812">Transmembrane</keyword>
<comment type="caution">
    <text evidence="8">The sequence shown here is derived from an EMBL/GenBank/DDBJ whole genome shotgun (WGS) entry which is preliminary data.</text>
</comment>
<evidence type="ECO:0000256" key="6">
    <source>
        <dbReference type="SAM" id="Phobius"/>
    </source>
</evidence>
<keyword evidence="3 6" id="KW-1133">Transmembrane helix</keyword>
<feature type="transmembrane region" description="Helical" evidence="6">
    <location>
        <begin position="194"/>
        <end position="216"/>
    </location>
</feature>
<feature type="region of interest" description="Disordered" evidence="5">
    <location>
        <begin position="159"/>
        <end position="193"/>
    </location>
</feature>
<feature type="compositionally biased region" description="Pro residues" evidence="5">
    <location>
        <begin position="168"/>
        <end position="191"/>
    </location>
</feature>
<reference evidence="8 9" key="1">
    <citation type="journal article" date="2014" name="Proc. Natl. Acad. Sci. U.S.A.">
        <title>Trajectory and genomic determinants of fungal-pathogen speciation and host adaptation.</title>
        <authorList>
            <person name="Hu X."/>
            <person name="Xiao G."/>
            <person name="Zheng P."/>
            <person name="Shang Y."/>
            <person name="Su Y."/>
            <person name="Zhang X."/>
            <person name="Liu X."/>
            <person name="Zhan S."/>
            <person name="St Leger R.J."/>
            <person name="Wang C."/>
        </authorList>
    </citation>
    <scope>NUCLEOTIDE SEQUENCE [LARGE SCALE GENOMIC DNA]</scope>
    <source>
        <strain evidence="8 9">ARSEF 977</strain>
    </source>
</reference>
<dbReference type="InterPro" id="IPR051694">
    <property type="entry name" value="Immunoregulatory_rcpt-like"/>
</dbReference>
<organism evidence="8 9">
    <name type="scientific">Metarhizium guizhouense (strain ARSEF 977)</name>
    <dbReference type="NCBI Taxonomy" id="1276136"/>
    <lineage>
        <taxon>Eukaryota</taxon>
        <taxon>Fungi</taxon>
        <taxon>Dikarya</taxon>
        <taxon>Ascomycota</taxon>
        <taxon>Pezizomycotina</taxon>
        <taxon>Sordariomycetes</taxon>
        <taxon>Hypocreomycetidae</taxon>
        <taxon>Hypocreales</taxon>
        <taxon>Clavicipitaceae</taxon>
        <taxon>Metarhizium</taxon>
    </lineage>
</organism>
<comment type="subcellular location">
    <subcellularLocation>
        <location evidence="1">Membrane</location>
        <topology evidence="1">Single-pass membrane protein</topology>
    </subcellularLocation>
</comment>
<dbReference type="PANTHER" id="PTHR15549">
    <property type="entry name" value="PAIRED IMMUNOGLOBULIN-LIKE TYPE 2 RECEPTOR"/>
    <property type="match status" value="1"/>
</dbReference>
<evidence type="ECO:0000256" key="2">
    <source>
        <dbReference type="ARBA" id="ARBA00022692"/>
    </source>
</evidence>
<keyword evidence="9" id="KW-1185">Reference proteome</keyword>
<feature type="compositionally biased region" description="Polar residues" evidence="5">
    <location>
        <begin position="237"/>
        <end position="261"/>
    </location>
</feature>
<evidence type="ECO:0000256" key="4">
    <source>
        <dbReference type="ARBA" id="ARBA00023136"/>
    </source>
</evidence>
<feature type="region of interest" description="Disordered" evidence="5">
    <location>
        <begin position="223"/>
        <end position="288"/>
    </location>
</feature>
<proteinExistence type="predicted"/>
<dbReference type="PANTHER" id="PTHR15549:SF26">
    <property type="entry name" value="AXIAL BUDDING PATTERN PROTEIN 2-RELATED"/>
    <property type="match status" value="1"/>
</dbReference>
<dbReference type="AlphaFoldDB" id="A0A0B4HGR9"/>
<evidence type="ECO:0000313" key="8">
    <source>
        <dbReference type="EMBL" id="KID91447.1"/>
    </source>
</evidence>
<evidence type="ECO:0000256" key="7">
    <source>
        <dbReference type="SAM" id="SignalP"/>
    </source>
</evidence>
<protein>
    <submittedName>
        <fullName evidence="8">Uncharacterized protein</fullName>
    </submittedName>
</protein>
<dbReference type="HOGENOM" id="CLU_070125_0_0_1"/>
<dbReference type="Proteomes" id="UP000031192">
    <property type="component" value="Unassembled WGS sequence"/>
</dbReference>
<keyword evidence="7" id="KW-0732">Signal</keyword>
<dbReference type="OrthoDB" id="4941243at2759"/>
<evidence type="ECO:0000256" key="5">
    <source>
        <dbReference type="SAM" id="MobiDB-lite"/>
    </source>
</evidence>
<feature type="chain" id="PRO_5002090614" evidence="7">
    <location>
        <begin position="19"/>
        <end position="342"/>
    </location>
</feature>
<evidence type="ECO:0000256" key="1">
    <source>
        <dbReference type="ARBA" id="ARBA00004167"/>
    </source>
</evidence>